<reference evidence="2" key="1">
    <citation type="journal article" date="2022" name="bioRxiv">
        <title>Sequencing and chromosome-scale assembly of the giantPleurodeles waltlgenome.</title>
        <authorList>
            <person name="Brown T."/>
            <person name="Elewa A."/>
            <person name="Iarovenko S."/>
            <person name="Subramanian E."/>
            <person name="Araus A.J."/>
            <person name="Petzold A."/>
            <person name="Susuki M."/>
            <person name="Suzuki K.-i.T."/>
            <person name="Hayashi T."/>
            <person name="Toyoda A."/>
            <person name="Oliveira C."/>
            <person name="Osipova E."/>
            <person name="Leigh N.D."/>
            <person name="Simon A."/>
            <person name="Yun M.H."/>
        </authorList>
    </citation>
    <scope>NUCLEOTIDE SEQUENCE</scope>
    <source>
        <strain evidence="2">20211129_DDA</strain>
        <tissue evidence="2">Liver</tissue>
    </source>
</reference>
<sequence length="219" mass="23662">MPAARGDNIVVRLCRLLMPQSVPPGSTSRRKSHQQSGPRESPRSRQPAESPFRPATQESVKPAPCLKVTRPARSRQSRPHRPHCTNSPYGGRRVAWPQQPRQSGRQKTRELPARRQSKWPRPDAAADPAPRGESTALPPNSSQRSHSSALPPEALQQFQEGPQTCPTAAGCALTEVRPRQAEAASRTRAISAADGSHQPSSLRGAPGAEIQHLHAAPAG</sequence>
<feature type="region of interest" description="Disordered" evidence="1">
    <location>
        <begin position="19"/>
        <end position="219"/>
    </location>
</feature>
<feature type="compositionally biased region" description="Low complexity" evidence="1">
    <location>
        <begin position="122"/>
        <end position="131"/>
    </location>
</feature>
<dbReference type="AlphaFoldDB" id="A0AAV7USQ0"/>
<evidence type="ECO:0000256" key="1">
    <source>
        <dbReference type="SAM" id="MobiDB-lite"/>
    </source>
</evidence>
<evidence type="ECO:0000313" key="3">
    <source>
        <dbReference type="Proteomes" id="UP001066276"/>
    </source>
</evidence>
<accession>A0AAV7USQ0</accession>
<gene>
    <name evidence="2" type="ORF">NDU88_001422</name>
</gene>
<feature type="compositionally biased region" description="Polar residues" evidence="1">
    <location>
        <begin position="137"/>
        <end position="148"/>
    </location>
</feature>
<dbReference type="EMBL" id="JANPWB010000004">
    <property type="protein sequence ID" value="KAJ1192110.1"/>
    <property type="molecule type" value="Genomic_DNA"/>
</dbReference>
<organism evidence="2 3">
    <name type="scientific">Pleurodeles waltl</name>
    <name type="common">Iberian ribbed newt</name>
    <dbReference type="NCBI Taxonomy" id="8319"/>
    <lineage>
        <taxon>Eukaryota</taxon>
        <taxon>Metazoa</taxon>
        <taxon>Chordata</taxon>
        <taxon>Craniata</taxon>
        <taxon>Vertebrata</taxon>
        <taxon>Euteleostomi</taxon>
        <taxon>Amphibia</taxon>
        <taxon>Batrachia</taxon>
        <taxon>Caudata</taxon>
        <taxon>Salamandroidea</taxon>
        <taxon>Salamandridae</taxon>
        <taxon>Pleurodelinae</taxon>
        <taxon>Pleurodeles</taxon>
    </lineage>
</organism>
<name>A0AAV7USQ0_PLEWA</name>
<feature type="compositionally biased region" description="Polar residues" evidence="1">
    <location>
        <begin position="156"/>
        <end position="166"/>
    </location>
</feature>
<evidence type="ECO:0000313" key="2">
    <source>
        <dbReference type="EMBL" id="KAJ1192110.1"/>
    </source>
</evidence>
<proteinExistence type="predicted"/>
<protein>
    <submittedName>
        <fullName evidence="2">Uncharacterized protein</fullName>
    </submittedName>
</protein>
<dbReference type="Proteomes" id="UP001066276">
    <property type="component" value="Chromosome 2_2"/>
</dbReference>
<feature type="compositionally biased region" description="Basic residues" evidence="1">
    <location>
        <begin position="70"/>
        <end position="83"/>
    </location>
</feature>
<comment type="caution">
    <text evidence="2">The sequence shown here is derived from an EMBL/GenBank/DDBJ whole genome shotgun (WGS) entry which is preliminary data.</text>
</comment>
<keyword evidence="3" id="KW-1185">Reference proteome</keyword>